<dbReference type="SMART" id="SM00715">
    <property type="entry name" value="LA"/>
    <property type="match status" value="1"/>
</dbReference>
<accession>A0A1S3DEE1</accession>
<proteinExistence type="predicted"/>
<dbReference type="GO" id="GO:0006396">
    <property type="term" value="P:RNA processing"/>
    <property type="evidence" value="ECO:0007669"/>
    <property type="project" value="InterPro"/>
</dbReference>
<reference evidence="8" key="1">
    <citation type="submission" date="2025-08" db="UniProtKB">
        <authorList>
            <consortium name="RefSeq"/>
        </authorList>
    </citation>
    <scope>IDENTIFICATION</scope>
</reference>
<dbReference type="CDD" id="cd08033">
    <property type="entry name" value="LARP_6"/>
    <property type="match status" value="1"/>
</dbReference>
<evidence type="ECO:0000259" key="6">
    <source>
        <dbReference type="PROSITE" id="PS50961"/>
    </source>
</evidence>
<dbReference type="InterPro" id="IPR045180">
    <property type="entry name" value="La_dom_prot"/>
</dbReference>
<dbReference type="GO" id="GO:1990904">
    <property type="term" value="C:ribonucleoprotein complex"/>
    <property type="evidence" value="ECO:0007669"/>
    <property type="project" value="InterPro"/>
</dbReference>
<evidence type="ECO:0000256" key="1">
    <source>
        <dbReference type="ARBA" id="ARBA00004123"/>
    </source>
</evidence>
<name>A0A1S3DEE1_DIACI</name>
<dbReference type="STRING" id="121845.A0A1S3DEE1"/>
<dbReference type="PROSITE" id="PS50961">
    <property type="entry name" value="HTH_LA"/>
    <property type="match status" value="1"/>
</dbReference>
<dbReference type="GO" id="GO:0005634">
    <property type="term" value="C:nucleus"/>
    <property type="evidence" value="ECO:0007669"/>
    <property type="project" value="UniProtKB-SubCell"/>
</dbReference>
<dbReference type="Gene3D" id="1.10.10.10">
    <property type="entry name" value="Winged helix-like DNA-binding domain superfamily/Winged helix DNA-binding domain"/>
    <property type="match status" value="1"/>
</dbReference>
<dbReference type="Proteomes" id="UP000079169">
    <property type="component" value="Unplaced"/>
</dbReference>
<dbReference type="Pfam" id="PF05383">
    <property type="entry name" value="La"/>
    <property type="match status" value="1"/>
</dbReference>
<keyword evidence="3" id="KW-0539">Nucleus</keyword>
<dbReference type="PANTHER" id="PTHR22792:SF140">
    <property type="entry name" value="ACHILLES, ISOFORM A"/>
    <property type="match status" value="1"/>
</dbReference>
<dbReference type="PaxDb" id="121845-A0A1S3DEE1"/>
<keyword evidence="7" id="KW-1185">Reference proteome</keyword>
<dbReference type="AlphaFoldDB" id="A0A1S3DEE1"/>
<dbReference type="FunFam" id="1.10.10.10:FF:000158">
    <property type="entry name" value="La ribonucleoprotein domain family member 7"/>
    <property type="match status" value="1"/>
</dbReference>
<dbReference type="GO" id="GO:0003729">
    <property type="term" value="F:mRNA binding"/>
    <property type="evidence" value="ECO:0007669"/>
    <property type="project" value="TreeGrafter"/>
</dbReference>
<evidence type="ECO:0000256" key="5">
    <source>
        <dbReference type="SAM" id="MobiDB-lite"/>
    </source>
</evidence>
<feature type="non-terminal residue" evidence="8">
    <location>
        <position position="1"/>
    </location>
</feature>
<dbReference type="InterPro" id="IPR006630">
    <property type="entry name" value="La_HTH"/>
</dbReference>
<dbReference type="PRINTS" id="PR00302">
    <property type="entry name" value="LUPUSLA"/>
</dbReference>
<protein>
    <submittedName>
        <fullName evidence="8">La-related protein 6</fullName>
    </submittedName>
</protein>
<dbReference type="GeneID" id="103516751"/>
<sequence>VNSLKRLDSNNTSIDHHNKIIENKRYSTRSYQNHAISHHGNRYNSCYHPARMNAHSKMQLESINMQKFNETMFKEERKVAKEERKLSKEERKLSKEERKTFNERETMSKEERKMSKEERKNKEKVPPGCDTSAKPNSRSENEEIPFVKPDEDLTKRIIDQVEFYFSDENIVKDAFLLKHVKRNKEGFVSLKLISSFKRVKHLSKDWRVVAFALAKSEKLQINEQGTKIRRVDPLPAYDQTTPSRTIVAINIPPESATIELVAEMFKPCGEIALIRLLRPGKYTKYGNTRHFSFG</sequence>
<evidence type="ECO:0000313" key="8">
    <source>
        <dbReference type="RefSeq" id="XP_008479960.1"/>
    </source>
</evidence>
<dbReference type="KEGG" id="dci:103516751"/>
<dbReference type="InterPro" id="IPR036390">
    <property type="entry name" value="WH_DNA-bd_sf"/>
</dbReference>
<dbReference type="PANTHER" id="PTHR22792">
    <property type="entry name" value="LUPUS LA PROTEIN-RELATED"/>
    <property type="match status" value="1"/>
</dbReference>
<dbReference type="CTD" id="36605"/>
<keyword evidence="2 4" id="KW-0694">RNA-binding</keyword>
<evidence type="ECO:0000256" key="3">
    <source>
        <dbReference type="ARBA" id="ARBA00023242"/>
    </source>
</evidence>
<dbReference type="RefSeq" id="XP_008479960.1">
    <property type="nucleotide sequence ID" value="XM_008481738.1"/>
</dbReference>
<feature type="domain" description="HTH La-type RNA-binding" evidence="6">
    <location>
        <begin position="147"/>
        <end position="238"/>
    </location>
</feature>
<gene>
    <name evidence="8" type="primary">LOC103516751</name>
</gene>
<dbReference type="SUPFAM" id="SSF46785">
    <property type="entry name" value="Winged helix' DNA-binding domain"/>
    <property type="match status" value="1"/>
</dbReference>
<dbReference type="InterPro" id="IPR035979">
    <property type="entry name" value="RBD_domain_sf"/>
</dbReference>
<dbReference type="InterPro" id="IPR036388">
    <property type="entry name" value="WH-like_DNA-bd_sf"/>
</dbReference>
<comment type="subcellular location">
    <subcellularLocation>
        <location evidence="1">Nucleus</location>
    </subcellularLocation>
</comment>
<dbReference type="SUPFAM" id="SSF54928">
    <property type="entry name" value="RNA-binding domain, RBD"/>
    <property type="match status" value="1"/>
</dbReference>
<feature type="compositionally biased region" description="Basic and acidic residues" evidence="5">
    <location>
        <begin position="80"/>
        <end position="125"/>
    </location>
</feature>
<evidence type="ECO:0000313" key="7">
    <source>
        <dbReference type="Proteomes" id="UP000079169"/>
    </source>
</evidence>
<evidence type="ECO:0000256" key="4">
    <source>
        <dbReference type="PROSITE-ProRule" id="PRU00332"/>
    </source>
</evidence>
<organism evidence="7 8">
    <name type="scientific">Diaphorina citri</name>
    <name type="common">Asian citrus psyllid</name>
    <dbReference type="NCBI Taxonomy" id="121845"/>
    <lineage>
        <taxon>Eukaryota</taxon>
        <taxon>Metazoa</taxon>
        <taxon>Ecdysozoa</taxon>
        <taxon>Arthropoda</taxon>
        <taxon>Hexapoda</taxon>
        <taxon>Insecta</taxon>
        <taxon>Pterygota</taxon>
        <taxon>Neoptera</taxon>
        <taxon>Paraneoptera</taxon>
        <taxon>Hemiptera</taxon>
        <taxon>Sternorrhyncha</taxon>
        <taxon>Psylloidea</taxon>
        <taxon>Psyllidae</taxon>
        <taxon>Diaphorininae</taxon>
        <taxon>Diaphorina</taxon>
    </lineage>
</organism>
<feature type="region of interest" description="Disordered" evidence="5">
    <location>
        <begin position="80"/>
        <end position="146"/>
    </location>
</feature>
<evidence type="ECO:0000256" key="2">
    <source>
        <dbReference type="ARBA" id="ARBA00022884"/>
    </source>
</evidence>
<dbReference type="InterPro" id="IPR002344">
    <property type="entry name" value="Lupus_La"/>
</dbReference>